<dbReference type="AlphaFoldDB" id="A0A168CAK6"/>
<evidence type="ECO:0000313" key="10">
    <source>
        <dbReference type="Proteomes" id="UP000242877"/>
    </source>
</evidence>
<keyword evidence="4 6" id="KW-0694">RNA-binding</keyword>
<evidence type="ECO:0000256" key="6">
    <source>
        <dbReference type="PROSITE-ProRule" id="PRU00176"/>
    </source>
</evidence>
<dbReference type="InterPro" id="IPR034393">
    <property type="entry name" value="TatSF1-like"/>
</dbReference>
<keyword evidence="10" id="KW-1185">Reference proteome</keyword>
<keyword evidence="3" id="KW-0677">Repeat</keyword>
<dbReference type="GO" id="GO:0005684">
    <property type="term" value="C:U2-type spliceosomal complex"/>
    <property type="evidence" value="ECO:0007669"/>
    <property type="project" value="TreeGrafter"/>
</dbReference>
<dbReference type="Gene3D" id="3.30.70.330">
    <property type="match status" value="2"/>
</dbReference>
<dbReference type="InterPro" id="IPR012677">
    <property type="entry name" value="Nucleotide-bd_a/b_plait_sf"/>
</dbReference>
<evidence type="ECO:0000313" key="9">
    <source>
        <dbReference type="EMBL" id="KZZ96356.1"/>
    </source>
</evidence>
<dbReference type="PANTHER" id="PTHR15608">
    <property type="entry name" value="SPLICING FACTOR U2AF-ASSOCIATED PROTEIN 2"/>
    <property type="match status" value="1"/>
</dbReference>
<evidence type="ECO:0000256" key="7">
    <source>
        <dbReference type="SAM" id="MobiDB-lite"/>
    </source>
</evidence>
<feature type="domain" description="RRM" evidence="8">
    <location>
        <begin position="162"/>
        <end position="256"/>
    </location>
</feature>
<dbReference type="PANTHER" id="PTHR15608:SF0">
    <property type="entry name" value="HIV TAT-SPECIFIC FACTOR 1"/>
    <property type="match status" value="1"/>
</dbReference>
<gene>
    <name evidence="9" type="ORF">AAP_01129</name>
</gene>
<accession>A0A168CAK6</accession>
<evidence type="ECO:0000256" key="1">
    <source>
        <dbReference type="ARBA" id="ARBA00007747"/>
    </source>
</evidence>
<keyword evidence="5" id="KW-0508">mRNA splicing</keyword>
<dbReference type="InterPro" id="IPR034392">
    <property type="entry name" value="TatSF1-like_RRM1"/>
</dbReference>
<dbReference type="FunFam" id="3.30.70.330:FF:000329">
    <property type="entry name" value="splicing factor U2AF-associated protein 2"/>
    <property type="match status" value="1"/>
</dbReference>
<dbReference type="InterPro" id="IPR035979">
    <property type="entry name" value="RBD_domain_sf"/>
</dbReference>
<keyword evidence="2" id="KW-0507">mRNA processing</keyword>
<organism evidence="9 10">
    <name type="scientific">Ascosphaera apis ARSEF 7405</name>
    <dbReference type="NCBI Taxonomy" id="392613"/>
    <lineage>
        <taxon>Eukaryota</taxon>
        <taxon>Fungi</taxon>
        <taxon>Dikarya</taxon>
        <taxon>Ascomycota</taxon>
        <taxon>Pezizomycotina</taxon>
        <taxon>Eurotiomycetes</taxon>
        <taxon>Eurotiomycetidae</taxon>
        <taxon>Onygenales</taxon>
        <taxon>Ascosphaeraceae</taxon>
        <taxon>Ascosphaera</taxon>
    </lineage>
</organism>
<dbReference type="Pfam" id="PF00076">
    <property type="entry name" value="RRM_1"/>
    <property type="match status" value="2"/>
</dbReference>
<dbReference type="PROSITE" id="PS50102">
    <property type="entry name" value="RRM"/>
    <property type="match status" value="1"/>
</dbReference>
<comment type="caution">
    <text evidence="9">The sequence shown here is derived from an EMBL/GenBank/DDBJ whole genome shotgun (WGS) entry which is preliminary data.</text>
</comment>
<dbReference type="SMART" id="SM00360">
    <property type="entry name" value="RRM"/>
    <property type="match status" value="2"/>
</dbReference>
<feature type="region of interest" description="Disordered" evidence="7">
    <location>
        <begin position="1"/>
        <end position="68"/>
    </location>
</feature>
<sequence>MSPPPPDQQQQQQPKQPKQPPSRGAGLKEARPDPPTESPALASPSASTYTTAPADSLLSTFPKSPSEFDQDYRVSYSKLDGKWILEAGDGSEYVWDEALRRWSLYIDEELLEQQRQAYRVEGVDENADVVESIKQQKRKRKQGDGTEATKGGKGKKKQRVNTAVYISNLPPDATFEELESMFSKCGVIAEGIDQNAGTPRIKMYEDDMGQFKGDALVIYFRPESVELAVQMLDDTEFRFGDEKKGLGRMKVQPADLSYKVQKDDGDDDGNKQKQGGGDKGKGKDDWNKRKIQRKTQLMRNKLADWDDDDPQTIQTKPQSSRWNKVVILKYMFTLEEIEEDPGAILDIKEDIRDECNKIGNVTNVVLYDKEKDGVVMVRFSTPEAARMCVSAMNGRYFGGTRVEAYIPEGEVKFKKSGKKQVDVDDLGEGWEVGNEDDDEEERLEKFSSWLERDKEA</sequence>
<evidence type="ECO:0000256" key="2">
    <source>
        <dbReference type="ARBA" id="ARBA00022664"/>
    </source>
</evidence>
<dbReference type="SUPFAM" id="SSF54928">
    <property type="entry name" value="RNA-binding domain, RBD"/>
    <property type="match status" value="2"/>
</dbReference>
<feature type="compositionally biased region" description="Acidic residues" evidence="7">
    <location>
        <begin position="425"/>
        <end position="441"/>
    </location>
</feature>
<dbReference type="GO" id="GO:0000398">
    <property type="term" value="P:mRNA splicing, via spliceosome"/>
    <property type="evidence" value="ECO:0007669"/>
    <property type="project" value="InterPro"/>
</dbReference>
<dbReference type="EMBL" id="AZGZ01000003">
    <property type="protein sequence ID" value="KZZ96356.1"/>
    <property type="molecule type" value="Genomic_DNA"/>
</dbReference>
<feature type="region of interest" description="Disordered" evidence="7">
    <location>
        <begin position="133"/>
        <end position="156"/>
    </location>
</feature>
<dbReference type="FunFam" id="3.30.70.330:FF:000105">
    <property type="entry name" value="HIV Tat-specific factor 1 homolog"/>
    <property type="match status" value="1"/>
</dbReference>
<evidence type="ECO:0000256" key="5">
    <source>
        <dbReference type="ARBA" id="ARBA00023187"/>
    </source>
</evidence>
<dbReference type="InterPro" id="IPR000504">
    <property type="entry name" value="RRM_dom"/>
</dbReference>
<dbReference type="GO" id="GO:0003723">
    <property type="term" value="F:RNA binding"/>
    <property type="evidence" value="ECO:0007669"/>
    <property type="project" value="UniProtKB-UniRule"/>
</dbReference>
<dbReference type="CDD" id="cd12285">
    <property type="entry name" value="RRM3_RBM39_like"/>
    <property type="match status" value="1"/>
</dbReference>
<comment type="similarity">
    <text evidence="1">Belongs to the HTATSF1 family.</text>
</comment>
<dbReference type="GO" id="GO:0005686">
    <property type="term" value="C:U2 snRNP"/>
    <property type="evidence" value="ECO:0007669"/>
    <property type="project" value="TreeGrafter"/>
</dbReference>
<protein>
    <submittedName>
        <fullName evidence="9">Nucleotide-binding, alpha-beta plait</fullName>
    </submittedName>
</protein>
<evidence type="ECO:0000259" key="8">
    <source>
        <dbReference type="PROSITE" id="PS50102"/>
    </source>
</evidence>
<dbReference type="OrthoDB" id="10258585at2759"/>
<evidence type="ECO:0000256" key="4">
    <source>
        <dbReference type="ARBA" id="ARBA00022884"/>
    </source>
</evidence>
<reference evidence="9 10" key="1">
    <citation type="journal article" date="2016" name="Genome Biol. Evol.">
        <title>Divergent and convergent evolution of fungal pathogenicity.</title>
        <authorList>
            <person name="Shang Y."/>
            <person name="Xiao G."/>
            <person name="Zheng P."/>
            <person name="Cen K."/>
            <person name="Zhan S."/>
            <person name="Wang C."/>
        </authorList>
    </citation>
    <scope>NUCLEOTIDE SEQUENCE [LARGE SCALE GENOMIC DNA]</scope>
    <source>
        <strain evidence="9 10">ARSEF 7405</strain>
    </source>
</reference>
<name>A0A168CAK6_9EURO</name>
<dbReference type="Proteomes" id="UP000242877">
    <property type="component" value="Unassembled WGS sequence"/>
</dbReference>
<feature type="region of interest" description="Disordered" evidence="7">
    <location>
        <begin position="425"/>
        <end position="444"/>
    </location>
</feature>
<evidence type="ECO:0000256" key="3">
    <source>
        <dbReference type="ARBA" id="ARBA00022737"/>
    </source>
</evidence>
<proteinExistence type="inferred from homology"/>
<feature type="region of interest" description="Disordered" evidence="7">
    <location>
        <begin position="255"/>
        <end position="290"/>
    </location>
</feature>
<dbReference type="VEuPathDB" id="FungiDB:AAP_01129"/>
<feature type="compositionally biased region" description="Basic and acidic residues" evidence="7">
    <location>
        <begin position="260"/>
        <end position="288"/>
    </location>
</feature>
<feature type="compositionally biased region" description="Polar residues" evidence="7">
    <location>
        <begin position="44"/>
        <end position="63"/>
    </location>
</feature>
<dbReference type="CDD" id="cd12281">
    <property type="entry name" value="RRM1_TatSF1_like"/>
    <property type="match status" value="1"/>
</dbReference>